<evidence type="ECO:0000313" key="2">
    <source>
        <dbReference type="Proteomes" id="UP000005239"/>
    </source>
</evidence>
<dbReference type="AlphaFoldDB" id="A0A2A6CSZ7"/>
<keyword evidence="2" id="KW-1185">Reference proteome</keyword>
<proteinExistence type="predicted"/>
<reference evidence="1" key="2">
    <citation type="submission" date="2022-06" db="UniProtKB">
        <authorList>
            <consortium name="EnsemblMetazoa"/>
        </authorList>
    </citation>
    <scope>IDENTIFICATION</scope>
    <source>
        <strain evidence="1">PS312</strain>
    </source>
</reference>
<sequence>MDPLPTTTTTTMNPFEIPSTMNPSIDRIVFQIEQLGGVINELSYSLNEAVGELSGRAQETVQNLQDEFTSNKTGVPDMLSTVSDKFNDWPVTPFLVVCVTGLILIVVGLIFLCSKGVAYWTENRYKRYIKSDPSDIENLEKRHGFSRPFLSFSIVSFPSLLSVFRLHRSNGPSILPYNYFAHGVRKLLFILSHSLIFVFGYGGCSDSVKESKGKEADMGTSLSLLHSHIYHDIVLLLLILLVPSITSSNITHSFPHSSSRLIDSTAFNSLSHTCSPYLTMSVDRTIEELSGTLAQLGQLVGHINGQINGITSRINVTLDNFDRAITNIATDAGSVTGQVGDTVSQVPNAWVFYVLFITLIIVFILLSIVLLLNLITKIHAIYSIIRSGKDGSRTSLIGEDQLADRSDRSVYDSKYNEPIIPLPSYNTSAQQQYSLPPRESPRDHVAISMEAEPRRPGRRVDQEIDNFYYTIQTINNTLYTLDTELEPLLEQLDGALANLDGALEDVTYTVKAISDKVVDVAQKVPNQWVFLLIIFLINIGLLAIAVYLARYSFIFVREKRYRFPHKKGYTPPPSQIISDEENVEEHRVPPSYGQVLASYKYHDYTPVPMEP</sequence>
<protein>
    <submittedName>
        <fullName evidence="1">Uncharacterized protein</fullName>
    </submittedName>
</protein>
<name>A0A2A6CSZ7_PRIPA</name>
<reference evidence="2" key="1">
    <citation type="journal article" date="2008" name="Nat. Genet.">
        <title>The Pristionchus pacificus genome provides a unique perspective on nematode lifestyle and parasitism.</title>
        <authorList>
            <person name="Dieterich C."/>
            <person name="Clifton S.W."/>
            <person name="Schuster L.N."/>
            <person name="Chinwalla A."/>
            <person name="Delehaunty K."/>
            <person name="Dinkelacker I."/>
            <person name="Fulton L."/>
            <person name="Fulton R."/>
            <person name="Godfrey J."/>
            <person name="Minx P."/>
            <person name="Mitreva M."/>
            <person name="Roeseler W."/>
            <person name="Tian H."/>
            <person name="Witte H."/>
            <person name="Yang S.P."/>
            <person name="Wilson R.K."/>
            <person name="Sommer R.J."/>
        </authorList>
    </citation>
    <scope>NUCLEOTIDE SEQUENCE [LARGE SCALE GENOMIC DNA]</scope>
    <source>
        <strain evidence="2">PS312</strain>
    </source>
</reference>
<accession>A0A8R1UGR6</accession>
<organism evidence="1 2">
    <name type="scientific">Pristionchus pacificus</name>
    <name type="common">Parasitic nematode worm</name>
    <dbReference type="NCBI Taxonomy" id="54126"/>
    <lineage>
        <taxon>Eukaryota</taxon>
        <taxon>Metazoa</taxon>
        <taxon>Ecdysozoa</taxon>
        <taxon>Nematoda</taxon>
        <taxon>Chromadorea</taxon>
        <taxon>Rhabditida</taxon>
        <taxon>Rhabditina</taxon>
        <taxon>Diplogasteromorpha</taxon>
        <taxon>Diplogasteroidea</taxon>
        <taxon>Neodiplogasteridae</taxon>
        <taxon>Pristionchus</taxon>
    </lineage>
</organism>
<dbReference type="EnsemblMetazoa" id="PPA20061.1">
    <property type="protein sequence ID" value="PPA20061.1"/>
    <property type="gene ID" value="WBGene00109615"/>
</dbReference>
<dbReference type="Proteomes" id="UP000005239">
    <property type="component" value="Unassembled WGS sequence"/>
</dbReference>
<evidence type="ECO:0000313" key="1">
    <source>
        <dbReference type="EnsemblMetazoa" id="PPA20061.1"/>
    </source>
</evidence>
<accession>A0A2A6CSZ7</accession>
<gene>
    <name evidence="1" type="primary">WBGene00109615</name>
</gene>